<dbReference type="Gene3D" id="3.40.1160.10">
    <property type="entry name" value="Acetylglutamate kinase-like"/>
    <property type="match status" value="1"/>
</dbReference>
<dbReference type="RefSeq" id="WP_015597967.1">
    <property type="nucleotide sequence ID" value="NC_021172.1"/>
</dbReference>
<keyword evidence="2" id="KW-0808">Transferase</keyword>
<dbReference type="InterPro" id="IPR036393">
    <property type="entry name" value="AceGlu_kinase-like_sf"/>
</dbReference>
<organism evidence="2 3">
    <name type="scientific">Hyphomicrobium denitrificans 1NES1</name>
    <dbReference type="NCBI Taxonomy" id="670307"/>
    <lineage>
        <taxon>Bacteria</taxon>
        <taxon>Pseudomonadati</taxon>
        <taxon>Pseudomonadota</taxon>
        <taxon>Alphaproteobacteria</taxon>
        <taxon>Hyphomicrobiales</taxon>
        <taxon>Hyphomicrobiaceae</taxon>
        <taxon>Hyphomicrobium</taxon>
    </lineage>
</organism>
<evidence type="ECO:0000313" key="2">
    <source>
        <dbReference type="EMBL" id="AGK57935.1"/>
    </source>
</evidence>
<name>N0BCT7_9HYPH</name>
<dbReference type="KEGG" id="hdt:HYPDE_31303"/>
<evidence type="ECO:0000259" key="1">
    <source>
        <dbReference type="Pfam" id="PF00696"/>
    </source>
</evidence>
<reference evidence="2 3" key="1">
    <citation type="journal article" date="2013" name="Genome Announc.">
        <title>Genome sequences for three denitrifying bacterial strains isolated from a uranium- and nitrate-contaminated subsurface environment.</title>
        <authorList>
            <person name="Venkatramanan R."/>
            <person name="Prakash O."/>
            <person name="Woyke T."/>
            <person name="Chain P."/>
            <person name="Goodwin L.A."/>
            <person name="Watson D."/>
            <person name="Brooks S."/>
            <person name="Kostka J.E."/>
            <person name="Green S.J."/>
        </authorList>
    </citation>
    <scope>NUCLEOTIDE SEQUENCE [LARGE SCALE GENOMIC DNA]</scope>
    <source>
        <strain evidence="2 3">1NES1</strain>
    </source>
</reference>
<evidence type="ECO:0000313" key="3">
    <source>
        <dbReference type="Proteomes" id="UP000005952"/>
    </source>
</evidence>
<dbReference type="STRING" id="670307.HYPDE_31303"/>
<dbReference type="OrthoDB" id="6683219at2"/>
<dbReference type="Pfam" id="PF00696">
    <property type="entry name" value="AA_kinase"/>
    <property type="match status" value="1"/>
</dbReference>
<dbReference type="InterPro" id="IPR001048">
    <property type="entry name" value="Asp/Glu/Uridylate_kinase"/>
</dbReference>
<dbReference type="EMBL" id="CP005587">
    <property type="protein sequence ID" value="AGK57935.1"/>
    <property type="molecule type" value="Genomic_DNA"/>
</dbReference>
<proteinExistence type="predicted"/>
<dbReference type="GO" id="GO:0016301">
    <property type="term" value="F:kinase activity"/>
    <property type="evidence" value="ECO:0007669"/>
    <property type="project" value="UniProtKB-KW"/>
</dbReference>
<accession>N0BCT7</accession>
<dbReference type="SUPFAM" id="SSF53633">
    <property type="entry name" value="Carbamate kinase-like"/>
    <property type="match status" value="1"/>
</dbReference>
<sequence length="205" mass="21565">MAESVARGVFPLVVKVGGSLAETGRLPLALSLIATACIPVVVVPGGGPFADSIRALQPRMRFSDAVAHRLAMLAMHQMAELVVAQQGERFTVAQSLAEISNALRNRKVPVWAPLRMISGDTAVPASWSATSDSLAARLAELLDARLVLLKSVDIEAGADLDDLARRGVVDPILPSIVARGGLSWSIFGPSGDARLRAVLEGEGER</sequence>
<protein>
    <submittedName>
        <fullName evidence="2">Aspartate/glutamate/uridylate kinase</fullName>
    </submittedName>
</protein>
<feature type="domain" description="Aspartate/glutamate/uridylate kinase" evidence="1">
    <location>
        <begin position="12"/>
        <end position="153"/>
    </location>
</feature>
<dbReference type="AlphaFoldDB" id="N0BCT7"/>
<keyword evidence="2" id="KW-0418">Kinase</keyword>
<dbReference type="eggNOG" id="COG2054">
    <property type="taxonomic scope" value="Bacteria"/>
</dbReference>
<dbReference type="Proteomes" id="UP000005952">
    <property type="component" value="Chromosome"/>
</dbReference>
<keyword evidence="3" id="KW-1185">Reference proteome</keyword>
<dbReference type="HOGENOM" id="CLU_089197_1_0_5"/>
<gene>
    <name evidence="2" type="ORF">HYPDE_31303</name>
</gene>